<dbReference type="Ensembl" id="ENSHCOT00000013615.1">
    <property type="protein sequence ID" value="ENSHCOP00000017517.1"/>
    <property type="gene ID" value="ENSHCOG00000001363.1"/>
</dbReference>
<reference evidence="2" key="1">
    <citation type="submission" date="2025-08" db="UniProtKB">
        <authorList>
            <consortium name="Ensembl"/>
        </authorList>
    </citation>
    <scope>IDENTIFICATION</scope>
</reference>
<dbReference type="AlphaFoldDB" id="A0A3Q2YV68"/>
<organism evidence="2 3">
    <name type="scientific">Hippocampus comes</name>
    <name type="common">Tiger tail seahorse</name>
    <dbReference type="NCBI Taxonomy" id="109280"/>
    <lineage>
        <taxon>Eukaryota</taxon>
        <taxon>Metazoa</taxon>
        <taxon>Chordata</taxon>
        <taxon>Craniata</taxon>
        <taxon>Vertebrata</taxon>
        <taxon>Euteleostomi</taxon>
        <taxon>Actinopterygii</taxon>
        <taxon>Neopterygii</taxon>
        <taxon>Teleostei</taxon>
        <taxon>Neoteleostei</taxon>
        <taxon>Acanthomorphata</taxon>
        <taxon>Syngnathiaria</taxon>
        <taxon>Syngnathiformes</taxon>
        <taxon>Syngnathoidei</taxon>
        <taxon>Syngnathidae</taxon>
        <taxon>Hippocampus</taxon>
    </lineage>
</organism>
<feature type="region of interest" description="Disordered" evidence="1">
    <location>
        <begin position="1"/>
        <end position="94"/>
    </location>
</feature>
<name>A0A3Q2YV68_HIPCM</name>
<dbReference type="STRING" id="109280.ENSHCOP00000017517"/>
<evidence type="ECO:0000256" key="1">
    <source>
        <dbReference type="SAM" id="MobiDB-lite"/>
    </source>
</evidence>
<protein>
    <submittedName>
        <fullName evidence="2">Uncharacterized protein</fullName>
    </submittedName>
</protein>
<keyword evidence="3" id="KW-1185">Reference proteome</keyword>
<dbReference type="Proteomes" id="UP000264820">
    <property type="component" value="Unplaced"/>
</dbReference>
<sequence>VPADYVPQSGPMGVSMAPAPYSNPRQMTSYPGQLRHVPPPLHSYPVHPHHHHHAMPMHGGPSSSLSPPGMSAQRPPLLTPMDPATAGAGLDIHA</sequence>
<accession>A0A3Q2YV68</accession>
<proteinExistence type="predicted"/>
<evidence type="ECO:0000313" key="2">
    <source>
        <dbReference type="Ensembl" id="ENSHCOP00000017517.1"/>
    </source>
</evidence>
<dbReference type="OMA" id="IDCSACK"/>
<reference evidence="2" key="2">
    <citation type="submission" date="2025-09" db="UniProtKB">
        <authorList>
            <consortium name="Ensembl"/>
        </authorList>
    </citation>
    <scope>IDENTIFICATION</scope>
</reference>
<dbReference type="GeneTree" id="ENSGT01120000273601"/>
<evidence type="ECO:0000313" key="3">
    <source>
        <dbReference type="Proteomes" id="UP000264820"/>
    </source>
</evidence>
<feature type="compositionally biased region" description="Low complexity" evidence="1">
    <location>
        <begin position="56"/>
        <end position="71"/>
    </location>
</feature>